<proteinExistence type="predicted"/>
<name>A0AB39S070_9ACTN</name>
<dbReference type="InterPro" id="IPR027417">
    <property type="entry name" value="P-loop_NTPase"/>
</dbReference>
<organism evidence="1">
    <name type="scientific">Streptomyces sp. R35</name>
    <dbReference type="NCBI Taxonomy" id="3238630"/>
    <lineage>
        <taxon>Bacteria</taxon>
        <taxon>Bacillati</taxon>
        <taxon>Actinomycetota</taxon>
        <taxon>Actinomycetes</taxon>
        <taxon>Kitasatosporales</taxon>
        <taxon>Streptomycetaceae</taxon>
        <taxon>Streptomyces</taxon>
    </lineage>
</organism>
<accession>A0AB39S070</accession>
<evidence type="ECO:0000313" key="1">
    <source>
        <dbReference type="EMBL" id="XDQ59648.1"/>
    </source>
</evidence>
<dbReference type="SUPFAM" id="SSF52540">
    <property type="entry name" value="P-loop containing nucleoside triphosphate hydrolases"/>
    <property type="match status" value="1"/>
</dbReference>
<protein>
    <recommendedName>
        <fullName evidence="2">ATP-binding protein</fullName>
    </recommendedName>
</protein>
<gene>
    <name evidence="1" type="ORF">AB5J50_01915</name>
</gene>
<evidence type="ECO:0008006" key="2">
    <source>
        <dbReference type="Google" id="ProtNLM"/>
    </source>
</evidence>
<reference evidence="1" key="1">
    <citation type="submission" date="2024-07" db="EMBL/GenBank/DDBJ databases">
        <authorList>
            <person name="Yu S.T."/>
        </authorList>
    </citation>
    <scope>NUCLEOTIDE SEQUENCE</scope>
    <source>
        <strain evidence="1">R35</strain>
    </source>
</reference>
<dbReference type="AlphaFoldDB" id="A0AB39S070"/>
<sequence length="391" mass="43131">MINRLASSSSHVTIEGEAGAGKTSLITIANYRMKRNSDKARSPLLLPLGEEFQLTTKDGVTALEFKIYRAMAEAFIRYRDELHEWGYGAPKVRDVNKWMNSPTVKSISAGASIAGVGVTGARSESVNTSVAFAETGLAKTVRNWMSTCFDPPGCGYFVCVLDNLELLVSSTSARQALEEMRDTILAEPGLRWVICGARGVVRTAAASPRLQGRLCHPIEVDPLSMGDAIKALEARVGEYSIGGTPPVGPIGFQYLYEILKCNLRNALQKCEDFSFWLHDEGILDADDLEHVALLESWLTLRSDEYANNPNISAVDWGLLDEMVDNGGSCNFEDFKSFNFSNAREMKRHAEDLERQNLIEMTPGDMRMDAAVVAPNGWLARFSRSGYKIPRS</sequence>
<dbReference type="EMBL" id="CP163440">
    <property type="protein sequence ID" value="XDQ59648.1"/>
    <property type="molecule type" value="Genomic_DNA"/>
</dbReference>
<dbReference type="RefSeq" id="WP_369254286.1">
    <property type="nucleotide sequence ID" value="NZ_CP163440.1"/>
</dbReference>